<feature type="region of interest" description="Disordered" evidence="1">
    <location>
        <begin position="1"/>
        <end position="29"/>
    </location>
</feature>
<dbReference type="AlphaFoldDB" id="A0AAE0KBQ0"/>
<gene>
    <name evidence="3" type="ORF">B0T24DRAFT_250729</name>
</gene>
<evidence type="ECO:0000313" key="3">
    <source>
        <dbReference type="EMBL" id="KAK3373142.1"/>
    </source>
</evidence>
<evidence type="ECO:0000256" key="1">
    <source>
        <dbReference type="SAM" id="MobiDB-lite"/>
    </source>
</evidence>
<evidence type="ECO:0000313" key="4">
    <source>
        <dbReference type="Proteomes" id="UP001287356"/>
    </source>
</evidence>
<comment type="caution">
    <text evidence="3">The sequence shown here is derived from an EMBL/GenBank/DDBJ whole genome shotgun (WGS) entry which is preliminary data.</text>
</comment>
<sequence>MVTAEPPPERRPRRHHSHSTKEVVPQPDSAGLQALWPTAHYYYPVTPPQQLSGAATTIDKPPSSRRPLLLRSRGRTQPQGRRLCCCVLRTSRLWLLVTLAAALVILVALSVGLAVGMGRTSTDTSTHAPAAGNICPSANGTVVQTTSTISLSANNTTTTTTTSYRIFCDAGFGGDGQGKLASVALAAFAECATLCGSMNALQNRDDVGCAWDAAATGNGTCSCLAGADEAAVVAGREGGIAAVPLPLPLGAV</sequence>
<evidence type="ECO:0000256" key="2">
    <source>
        <dbReference type="SAM" id="Phobius"/>
    </source>
</evidence>
<organism evidence="3 4">
    <name type="scientific">Lasiosphaeria ovina</name>
    <dbReference type="NCBI Taxonomy" id="92902"/>
    <lineage>
        <taxon>Eukaryota</taxon>
        <taxon>Fungi</taxon>
        <taxon>Dikarya</taxon>
        <taxon>Ascomycota</taxon>
        <taxon>Pezizomycotina</taxon>
        <taxon>Sordariomycetes</taxon>
        <taxon>Sordariomycetidae</taxon>
        <taxon>Sordariales</taxon>
        <taxon>Lasiosphaeriaceae</taxon>
        <taxon>Lasiosphaeria</taxon>
    </lineage>
</organism>
<keyword evidence="2" id="KW-0812">Transmembrane</keyword>
<feature type="transmembrane region" description="Helical" evidence="2">
    <location>
        <begin position="93"/>
        <end position="115"/>
    </location>
</feature>
<reference evidence="3" key="1">
    <citation type="journal article" date="2023" name="Mol. Phylogenet. Evol.">
        <title>Genome-scale phylogeny and comparative genomics of the fungal order Sordariales.</title>
        <authorList>
            <person name="Hensen N."/>
            <person name="Bonometti L."/>
            <person name="Westerberg I."/>
            <person name="Brannstrom I.O."/>
            <person name="Guillou S."/>
            <person name="Cros-Aarteil S."/>
            <person name="Calhoun S."/>
            <person name="Haridas S."/>
            <person name="Kuo A."/>
            <person name="Mondo S."/>
            <person name="Pangilinan J."/>
            <person name="Riley R."/>
            <person name="LaButti K."/>
            <person name="Andreopoulos B."/>
            <person name="Lipzen A."/>
            <person name="Chen C."/>
            <person name="Yan M."/>
            <person name="Daum C."/>
            <person name="Ng V."/>
            <person name="Clum A."/>
            <person name="Steindorff A."/>
            <person name="Ohm R.A."/>
            <person name="Martin F."/>
            <person name="Silar P."/>
            <person name="Natvig D.O."/>
            <person name="Lalanne C."/>
            <person name="Gautier V."/>
            <person name="Ament-Velasquez S.L."/>
            <person name="Kruys A."/>
            <person name="Hutchinson M.I."/>
            <person name="Powell A.J."/>
            <person name="Barry K."/>
            <person name="Miller A.N."/>
            <person name="Grigoriev I.V."/>
            <person name="Debuchy R."/>
            <person name="Gladieux P."/>
            <person name="Hiltunen Thoren M."/>
            <person name="Johannesson H."/>
        </authorList>
    </citation>
    <scope>NUCLEOTIDE SEQUENCE</scope>
    <source>
        <strain evidence="3">CBS 958.72</strain>
    </source>
</reference>
<accession>A0AAE0KBQ0</accession>
<reference evidence="3" key="2">
    <citation type="submission" date="2023-06" db="EMBL/GenBank/DDBJ databases">
        <authorList>
            <consortium name="Lawrence Berkeley National Laboratory"/>
            <person name="Haridas S."/>
            <person name="Hensen N."/>
            <person name="Bonometti L."/>
            <person name="Westerberg I."/>
            <person name="Brannstrom I.O."/>
            <person name="Guillou S."/>
            <person name="Cros-Aarteil S."/>
            <person name="Calhoun S."/>
            <person name="Kuo A."/>
            <person name="Mondo S."/>
            <person name="Pangilinan J."/>
            <person name="Riley R."/>
            <person name="Labutti K."/>
            <person name="Andreopoulos B."/>
            <person name="Lipzen A."/>
            <person name="Chen C."/>
            <person name="Yanf M."/>
            <person name="Daum C."/>
            <person name="Ng V."/>
            <person name="Clum A."/>
            <person name="Steindorff A."/>
            <person name="Ohm R."/>
            <person name="Martin F."/>
            <person name="Silar P."/>
            <person name="Natvig D."/>
            <person name="Lalanne C."/>
            <person name="Gautier V."/>
            <person name="Ament-Velasquez S.L."/>
            <person name="Kruys A."/>
            <person name="Hutchinson M.I."/>
            <person name="Powell A.J."/>
            <person name="Barry K."/>
            <person name="Miller A.N."/>
            <person name="Grigoriev I.V."/>
            <person name="Debuchy R."/>
            <person name="Gladieux P."/>
            <person name="Thoren M.H."/>
            <person name="Johannesson H."/>
        </authorList>
    </citation>
    <scope>NUCLEOTIDE SEQUENCE</scope>
    <source>
        <strain evidence="3">CBS 958.72</strain>
    </source>
</reference>
<dbReference type="EMBL" id="JAULSN010000004">
    <property type="protein sequence ID" value="KAK3373142.1"/>
    <property type="molecule type" value="Genomic_DNA"/>
</dbReference>
<feature type="region of interest" description="Disordered" evidence="1">
    <location>
        <begin position="52"/>
        <end position="74"/>
    </location>
</feature>
<name>A0AAE0KBQ0_9PEZI</name>
<keyword evidence="2" id="KW-0472">Membrane</keyword>
<keyword evidence="4" id="KW-1185">Reference proteome</keyword>
<keyword evidence="2" id="KW-1133">Transmembrane helix</keyword>
<protein>
    <submittedName>
        <fullName evidence="3">Uncharacterized protein</fullName>
    </submittedName>
</protein>
<dbReference type="Proteomes" id="UP001287356">
    <property type="component" value="Unassembled WGS sequence"/>
</dbReference>
<proteinExistence type="predicted"/>